<accession>A0A8T0D0Z7</accession>
<reference evidence="2 3" key="1">
    <citation type="submission" date="2019-07" db="EMBL/GenBank/DDBJ databases">
        <title>Annotation for the trematode Paragonimus westermani.</title>
        <authorList>
            <person name="Choi Y.-J."/>
        </authorList>
    </citation>
    <scope>NUCLEOTIDE SEQUENCE [LARGE SCALE GENOMIC DNA]</scope>
    <source>
        <strain evidence="2">180907_Pwestermani</strain>
    </source>
</reference>
<sequence>MPATDLRSPVSDVTSHNWLSCDFEQNTESVCEWVNDSNNWFADWHPVQITTNNTAMCTRISRRGRQQTTAEMAKPRTIRLVSPPVSNADGLKCLQMYTLFTANLDTSSYSLALLRRQEGILPVCLLAWNRILSEVIRCIWLFCDVNKAASSSSNPIHVCTFAGNTCGWKNDLNSWRHRWLISSYQNNEHGDLGQAVCLSANPADSDSDTDQFLHQSPWSVGTEELDPDRTKTGPVQARLWSPPILRKRRLNCLTFTYHIYVGVQLPSVSNPGAVGTQHQQGISLALLRRQDG</sequence>
<dbReference type="InterPro" id="IPR000998">
    <property type="entry name" value="MAM_dom"/>
</dbReference>
<dbReference type="Pfam" id="PF00629">
    <property type="entry name" value="MAM"/>
    <property type="match status" value="1"/>
</dbReference>
<name>A0A8T0D0Z7_9TREM</name>
<dbReference type="EMBL" id="JTDF01021659">
    <property type="protein sequence ID" value="KAF8561550.1"/>
    <property type="molecule type" value="Genomic_DNA"/>
</dbReference>
<gene>
    <name evidence="2" type="ORF">P879_04156</name>
</gene>
<evidence type="ECO:0000259" key="1">
    <source>
        <dbReference type="PROSITE" id="PS50060"/>
    </source>
</evidence>
<evidence type="ECO:0000313" key="2">
    <source>
        <dbReference type="EMBL" id="KAF8561550.1"/>
    </source>
</evidence>
<evidence type="ECO:0000313" key="3">
    <source>
        <dbReference type="Proteomes" id="UP000699462"/>
    </source>
</evidence>
<keyword evidence="3" id="KW-1185">Reference proteome</keyword>
<feature type="domain" description="MAM" evidence="1">
    <location>
        <begin position="19"/>
        <end position="40"/>
    </location>
</feature>
<comment type="caution">
    <text evidence="2">The sequence shown here is derived from an EMBL/GenBank/DDBJ whole genome shotgun (WGS) entry which is preliminary data.</text>
</comment>
<dbReference type="Proteomes" id="UP000699462">
    <property type="component" value="Unassembled WGS sequence"/>
</dbReference>
<proteinExistence type="predicted"/>
<organism evidence="2 3">
    <name type="scientific">Paragonimus westermani</name>
    <dbReference type="NCBI Taxonomy" id="34504"/>
    <lineage>
        <taxon>Eukaryota</taxon>
        <taxon>Metazoa</taxon>
        <taxon>Spiralia</taxon>
        <taxon>Lophotrochozoa</taxon>
        <taxon>Platyhelminthes</taxon>
        <taxon>Trematoda</taxon>
        <taxon>Digenea</taxon>
        <taxon>Plagiorchiida</taxon>
        <taxon>Troglotremata</taxon>
        <taxon>Troglotrematidae</taxon>
        <taxon>Paragonimus</taxon>
    </lineage>
</organism>
<protein>
    <recommendedName>
        <fullName evidence="1">MAM domain-containing protein</fullName>
    </recommendedName>
</protein>
<dbReference type="AlphaFoldDB" id="A0A8T0D0Z7"/>
<dbReference type="GO" id="GO:0016020">
    <property type="term" value="C:membrane"/>
    <property type="evidence" value="ECO:0007669"/>
    <property type="project" value="InterPro"/>
</dbReference>
<dbReference type="OrthoDB" id="6283122at2759"/>
<dbReference type="Gene3D" id="2.60.120.200">
    <property type="match status" value="2"/>
</dbReference>
<dbReference type="PROSITE" id="PS50060">
    <property type="entry name" value="MAM_2"/>
    <property type="match status" value="1"/>
</dbReference>